<comment type="cofactor">
    <cofactor evidence="2 17 20">
        <name>Mg(2+)</name>
        <dbReference type="ChEBI" id="CHEBI:18420"/>
    </cofactor>
</comment>
<evidence type="ECO:0000256" key="7">
    <source>
        <dbReference type="ARBA" id="ARBA00016544"/>
    </source>
</evidence>
<feature type="domain" description="PEP-utilising enzyme mobile" evidence="22">
    <location>
        <begin position="150"/>
        <end position="221"/>
    </location>
</feature>
<dbReference type="InterPro" id="IPR008731">
    <property type="entry name" value="PTS_EIN"/>
</dbReference>
<evidence type="ECO:0000259" key="22">
    <source>
        <dbReference type="Pfam" id="PF00391"/>
    </source>
</evidence>
<evidence type="ECO:0000256" key="19">
    <source>
        <dbReference type="PIRSR" id="PIRSR000732-2"/>
    </source>
</evidence>
<dbReference type="PANTHER" id="PTHR46244:SF3">
    <property type="entry name" value="PHOSPHOENOLPYRUVATE-PROTEIN PHOSPHOTRANSFERASE"/>
    <property type="match status" value="1"/>
</dbReference>
<feature type="domain" description="Phosphotransferase system enzyme I N-terminal" evidence="24">
    <location>
        <begin position="3"/>
        <end position="124"/>
    </location>
</feature>
<evidence type="ECO:0000256" key="13">
    <source>
        <dbReference type="ARBA" id="ARBA00022723"/>
    </source>
</evidence>
<organism evidence="25 26">
    <name type="scientific">Vallitalea pronyensis</name>
    <dbReference type="NCBI Taxonomy" id="1348613"/>
    <lineage>
        <taxon>Bacteria</taxon>
        <taxon>Bacillati</taxon>
        <taxon>Bacillota</taxon>
        <taxon>Clostridia</taxon>
        <taxon>Lachnospirales</taxon>
        <taxon>Vallitaleaceae</taxon>
        <taxon>Vallitalea</taxon>
    </lineage>
</organism>
<dbReference type="Gene3D" id="3.50.30.10">
    <property type="entry name" value="Phosphohistidine domain"/>
    <property type="match status" value="1"/>
</dbReference>
<keyword evidence="12 17" id="KW-0598">Phosphotransferase system</keyword>
<dbReference type="EMBL" id="CP058649">
    <property type="protein sequence ID" value="QUI25746.1"/>
    <property type="molecule type" value="Genomic_DNA"/>
</dbReference>
<comment type="function">
    <text evidence="3 17">General (non sugar-specific) component of the phosphoenolpyruvate-dependent sugar phosphotransferase system (sugar PTS). This major carbohydrate active-transport system catalyzes the phosphorylation of incoming sugar substrates concomitantly with their translocation across the cell membrane. Enzyme I transfers the phosphoryl group from phosphoenolpyruvate (PEP) to the phosphoryl carrier protein (HPr).</text>
</comment>
<dbReference type="Pfam" id="PF00391">
    <property type="entry name" value="PEP-utilizers"/>
    <property type="match status" value="1"/>
</dbReference>
<dbReference type="Pfam" id="PF05524">
    <property type="entry name" value="PEP-utilisers_N"/>
    <property type="match status" value="1"/>
</dbReference>
<dbReference type="InterPro" id="IPR050499">
    <property type="entry name" value="PEP-utilizing_PTS_enzyme"/>
</dbReference>
<dbReference type="NCBIfam" id="TIGR01417">
    <property type="entry name" value="PTS_I_fam"/>
    <property type="match status" value="1"/>
</dbReference>
<evidence type="ECO:0000256" key="10">
    <source>
        <dbReference type="ARBA" id="ARBA00022597"/>
    </source>
</evidence>
<name>A0A8J8MQI0_9FIRM</name>
<evidence type="ECO:0000256" key="11">
    <source>
        <dbReference type="ARBA" id="ARBA00022679"/>
    </source>
</evidence>
<dbReference type="SUPFAM" id="SSF47831">
    <property type="entry name" value="Enzyme I of the PEP:sugar phosphotransferase system HPr-binding (sub)domain"/>
    <property type="match status" value="1"/>
</dbReference>
<feature type="binding site" evidence="20">
    <location>
        <position position="451"/>
    </location>
    <ligand>
        <name>Mg(2+)</name>
        <dbReference type="ChEBI" id="CHEBI:18420"/>
    </ligand>
</feature>
<dbReference type="EC" id="2.7.3.9" evidence="6 17"/>
<evidence type="ECO:0000256" key="17">
    <source>
        <dbReference type="PIRNR" id="PIRNR000732"/>
    </source>
</evidence>
<evidence type="ECO:0000256" key="15">
    <source>
        <dbReference type="ARBA" id="ARBA00022842"/>
    </source>
</evidence>
<dbReference type="Gene3D" id="3.20.20.60">
    <property type="entry name" value="Phosphoenolpyruvate-binding domains"/>
    <property type="match status" value="1"/>
</dbReference>
<dbReference type="InterPro" id="IPR036618">
    <property type="entry name" value="PtsI_HPr-bd_sf"/>
</dbReference>
<comment type="similarity">
    <text evidence="5 17">Belongs to the PEP-utilizing enzyme family.</text>
</comment>
<keyword evidence="26" id="KW-1185">Reference proteome</keyword>
<sequence>MLKGIAASNGFAIGKAFLMTKKGIHIDEEKAESMDDELNRLRDTVSKTLVELDNIYNKTKIDIGDKEAMIFESHKMMLEDPEYIAHIKKNIQEKQHQVPYAIQKATDFYVDIFEKMDNPYMRERAVDIKDVADRMIRISLGESTEICHLTDQVILIARDLTPSDTAELDKSKVKAFVTQVGSTTSHSAIMAHSMGIPAVVGCQLVDKISDGDLLIVDGFTGNIIINPEKKVIQAYERQLETYQEEVKALKKYKPLRFNYTSGRHVSVAGNIGSIDDLELLLEQGTEGIGLFRTEFLFMGRTEMPSEEEQFEIYKHVAETMKDKPVIIRTLDIGGDKIIPYMNMPDEENPFMGLRALRLCFKEIEVFKTQLRAILRAGYYGNIHIMFPMIGAMDELLKAKTILETCKHTLLEQGIPLSNHLPVGMMIEIPAAAICARDFAKEVDFFSIGTNDLIQYTLAVDRMNVDVSGLYNPYHPGVLHLIQSTIQAAHEAGIWCGMCGEMASDIEATSLLAKMELDEFSVTGNAILKIKEQLSYQTNITVE</sequence>
<dbReference type="InterPro" id="IPR015813">
    <property type="entry name" value="Pyrv/PenolPyrv_kinase-like_dom"/>
</dbReference>
<dbReference type="PRINTS" id="PR01736">
    <property type="entry name" value="PHPHTRNFRASE"/>
</dbReference>
<keyword evidence="14 17" id="KW-0418">Kinase</keyword>
<gene>
    <name evidence="25" type="primary">ptsP</name>
    <name evidence="25" type="ORF">HZI73_15000</name>
</gene>
<feature type="binding site" evidence="19">
    <location>
        <begin position="450"/>
        <end position="451"/>
    </location>
    <ligand>
        <name>phosphoenolpyruvate</name>
        <dbReference type="ChEBI" id="CHEBI:58702"/>
    </ligand>
</feature>
<feature type="domain" description="PEP-utilising enzyme C-terminal" evidence="23">
    <location>
        <begin position="255"/>
        <end position="534"/>
    </location>
</feature>
<dbReference type="RefSeq" id="WP_212698825.1">
    <property type="nucleotide sequence ID" value="NZ_CP058649.1"/>
</dbReference>
<dbReference type="InterPro" id="IPR000121">
    <property type="entry name" value="PEP_util_C"/>
</dbReference>
<dbReference type="SUPFAM" id="SSF51621">
    <property type="entry name" value="Phosphoenolpyruvate/pyruvate domain"/>
    <property type="match status" value="1"/>
</dbReference>
<accession>A0A8J8MQI0</accession>
<keyword evidence="11 17" id="KW-0808">Transferase</keyword>
<evidence type="ECO:0000313" key="26">
    <source>
        <dbReference type="Proteomes" id="UP000683246"/>
    </source>
</evidence>
<dbReference type="PROSITE" id="PS00742">
    <property type="entry name" value="PEP_ENZYMES_2"/>
    <property type="match status" value="1"/>
</dbReference>
<dbReference type="KEGG" id="vpy:HZI73_15000"/>
<dbReference type="PIRSF" id="PIRSF000732">
    <property type="entry name" value="PTS_enzyme_I"/>
    <property type="match status" value="1"/>
</dbReference>
<evidence type="ECO:0000259" key="23">
    <source>
        <dbReference type="Pfam" id="PF02896"/>
    </source>
</evidence>
<dbReference type="GO" id="GO:0009401">
    <property type="term" value="P:phosphoenolpyruvate-dependent sugar phosphotransferase system"/>
    <property type="evidence" value="ECO:0007669"/>
    <property type="project" value="UniProtKB-KW"/>
</dbReference>
<evidence type="ECO:0000259" key="24">
    <source>
        <dbReference type="Pfam" id="PF05524"/>
    </source>
</evidence>
<feature type="binding site" evidence="19">
    <location>
        <position position="292"/>
    </location>
    <ligand>
        <name>phosphoenolpyruvate</name>
        <dbReference type="ChEBI" id="CHEBI:58702"/>
    </ligand>
</feature>
<evidence type="ECO:0000256" key="21">
    <source>
        <dbReference type="SAM" id="Coils"/>
    </source>
</evidence>
<evidence type="ECO:0000256" key="6">
    <source>
        <dbReference type="ARBA" id="ARBA00012232"/>
    </source>
</evidence>
<evidence type="ECO:0000256" key="5">
    <source>
        <dbReference type="ARBA" id="ARBA00007837"/>
    </source>
</evidence>
<dbReference type="GO" id="GO:0005737">
    <property type="term" value="C:cytoplasm"/>
    <property type="evidence" value="ECO:0007669"/>
    <property type="project" value="UniProtKB-SubCell"/>
</dbReference>
<keyword evidence="9 17" id="KW-0963">Cytoplasm</keyword>
<keyword evidence="8 17" id="KW-0813">Transport</keyword>
<dbReference type="InterPro" id="IPR006318">
    <property type="entry name" value="PTS_EI-like"/>
</dbReference>
<proteinExistence type="inferred from homology"/>
<evidence type="ECO:0000256" key="8">
    <source>
        <dbReference type="ARBA" id="ARBA00022448"/>
    </source>
</evidence>
<comment type="subcellular location">
    <subcellularLocation>
        <location evidence="4 17">Cytoplasm</location>
    </subcellularLocation>
</comment>
<keyword evidence="10 17" id="KW-0762">Sugar transport</keyword>
<dbReference type="InterPro" id="IPR008279">
    <property type="entry name" value="PEP-util_enz_mobile_dom"/>
</dbReference>
<dbReference type="SUPFAM" id="SSF52009">
    <property type="entry name" value="Phosphohistidine domain"/>
    <property type="match status" value="1"/>
</dbReference>
<dbReference type="AlphaFoldDB" id="A0A8J8MQI0"/>
<keyword evidence="13 17" id="KW-0479">Metal-binding</keyword>
<dbReference type="Gene3D" id="1.10.274.10">
    <property type="entry name" value="PtsI, HPr-binding domain"/>
    <property type="match status" value="1"/>
</dbReference>
<dbReference type="GO" id="GO:0016301">
    <property type="term" value="F:kinase activity"/>
    <property type="evidence" value="ECO:0007669"/>
    <property type="project" value="UniProtKB-KW"/>
</dbReference>
<dbReference type="Pfam" id="PF02896">
    <property type="entry name" value="PEP-utilizers_C"/>
    <property type="match status" value="1"/>
</dbReference>
<protein>
    <recommendedName>
        <fullName evidence="7 17">Phosphoenolpyruvate-protein phosphotransferase</fullName>
        <ecNumber evidence="6 17">2.7.3.9</ecNumber>
    </recommendedName>
    <alternativeName>
        <fullName evidence="16 17">Phosphotransferase system, enzyme I</fullName>
    </alternativeName>
</protein>
<dbReference type="PANTHER" id="PTHR46244">
    <property type="entry name" value="PHOSPHOENOLPYRUVATE-PROTEIN PHOSPHOTRANSFERASE"/>
    <property type="match status" value="1"/>
</dbReference>
<dbReference type="GO" id="GO:0008965">
    <property type="term" value="F:phosphoenolpyruvate-protein phosphotransferase activity"/>
    <property type="evidence" value="ECO:0007669"/>
    <property type="project" value="UniProtKB-EC"/>
</dbReference>
<dbReference type="InterPro" id="IPR036637">
    <property type="entry name" value="Phosphohistidine_dom_sf"/>
</dbReference>
<feature type="active site" description="Tele-phosphohistidine intermediate" evidence="18">
    <location>
        <position position="186"/>
    </location>
</feature>
<dbReference type="GO" id="GO:0046872">
    <property type="term" value="F:metal ion binding"/>
    <property type="evidence" value="ECO:0007669"/>
    <property type="project" value="UniProtKB-KW"/>
</dbReference>
<feature type="binding site" evidence="20">
    <location>
        <position position="427"/>
    </location>
    <ligand>
        <name>Mg(2+)</name>
        <dbReference type="ChEBI" id="CHEBI:18420"/>
    </ligand>
</feature>
<evidence type="ECO:0000313" key="25">
    <source>
        <dbReference type="EMBL" id="QUI25746.1"/>
    </source>
</evidence>
<dbReference type="InterPro" id="IPR023151">
    <property type="entry name" value="PEP_util_CS"/>
</dbReference>
<dbReference type="Proteomes" id="UP000683246">
    <property type="component" value="Chromosome"/>
</dbReference>
<evidence type="ECO:0000256" key="9">
    <source>
        <dbReference type="ARBA" id="ARBA00022490"/>
    </source>
</evidence>
<comment type="catalytic activity">
    <reaction evidence="1 17">
        <text>L-histidyl-[protein] + phosphoenolpyruvate = N(pros)-phospho-L-histidyl-[protein] + pyruvate</text>
        <dbReference type="Rhea" id="RHEA:23880"/>
        <dbReference type="Rhea" id="RHEA-COMP:9745"/>
        <dbReference type="Rhea" id="RHEA-COMP:9746"/>
        <dbReference type="ChEBI" id="CHEBI:15361"/>
        <dbReference type="ChEBI" id="CHEBI:29979"/>
        <dbReference type="ChEBI" id="CHEBI:58702"/>
        <dbReference type="ChEBI" id="CHEBI:64837"/>
        <dbReference type="EC" id="2.7.3.9"/>
    </reaction>
</comment>
<feature type="active site" description="Proton donor" evidence="18">
    <location>
        <position position="498"/>
    </location>
</feature>
<evidence type="ECO:0000256" key="14">
    <source>
        <dbReference type="ARBA" id="ARBA00022777"/>
    </source>
</evidence>
<evidence type="ECO:0000256" key="2">
    <source>
        <dbReference type="ARBA" id="ARBA00001946"/>
    </source>
</evidence>
<evidence type="ECO:0000256" key="3">
    <source>
        <dbReference type="ARBA" id="ARBA00002728"/>
    </source>
</evidence>
<keyword evidence="21" id="KW-0175">Coiled coil</keyword>
<evidence type="ECO:0000256" key="4">
    <source>
        <dbReference type="ARBA" id="ARBA00004496"/>
    </source>
</evidence>
<evidence type="ECO:0000256" key="20">
    <source>
        <dbReference type="PIRSR" id="PIRSR000732-3"/>
    </source>
</evidence>
<dbReference type="InterPro" id="IPR024692">
    <property type="entry name" value="PTS_EI"/>
</dbReference>
<reference evidence="25" key="1">
    <citation type="submission" date="2020-07" db="EMBL/GenBank/DDBJ databases">
        <title>Vallitalea pronyensis genome.</title>
        <authorList>
            <person name="Postec A."/>
        </authorList>
    </citation>
    <scope>NUCLEOTIDE SEQUENCE</scope>
    <source>
        <strain evidence="25">FatNI3</strain>
    </source>
</reference>
<feature type="binding site" evidence="19">
    <location>
        <position position="461"/>
    </location>
    <ligand>
        <name>phosphoenolpyruvate</name>
        <dbReference type="ChEBI" id="CHEBI:58702"/>
    </ligand>
</feature>
<feature type="binding site" evidence="19">
    <location>
        <position position="328"/>
    </location>
    <ligand>
        <name>phosphoenolpyruvate</name>
        <dbReference type="ChEBI" id="CHEBI:58702"/>
    </ligand>
</feature>
<evidence type="ECO:0000256" key="18">
    <source>
        <dbReference type="PIRSR" id="PIRSR000732-1"/>
    </source>
</evidence>
<evidence type="ECO:0000256" key="12">
    <source>
        <dbReference type="ARBA" id="ARBA00022683"/>
    </source>
</evidence>
<evidence type="ECO:0000256" key="1">
    <source>
        <dbReference type="ARBA" id="ARBA00000683"/>
    </source>
</evidence>
<keyword evidence="15 17" id="KW-0460">Magnesium</keyword>
<dbReference type="InterPro" id="IPR040442">
    <property type="entry name" value="Pyrv_kinase-like_dom_sf"/>
</dbReference>
<feature type="coiled-coil region" evidence="21">
    <location>
        <begin position="225"/>
        <end position="252"/>
    </location>
</feature>
<evidence type="ECO:0000256" key="16">
    <source>
        <dbReference type="ARBA" id="ARBA00033235"/>
    </source>
</evidence>